<accession>A0ABN3NAU6</accession>
<keyword evidence="1" id="KW-0472">Membrane</keyword>
<dbReference type="PROSITE" id="PS51257">
    <property type="entry name" value="PROKAR_LIPOPROTEIN"/>
    <property type="match status" value="1"/>
</dbReference>
<keyword evidence="3" id="KW-1185">Reference proteome</keyword>
<organism evidence="2 3">
    <name type="scientific">Pilimelia columellifera subsp. columellifera</name>
    <dbReference type="NCBI Taxonomy" id="706583"/>
    <lineage>
        <taxon>Bacteria</taxon>
        <taxon>Bacillati</taxon>
        <taxon>Actinomycetota</taxon>
        <taxon>Actinomycetes</taxon>
        <taxon>Micromonosporales</taxon>
        <taxon>Micromonosporaceae</taxon>
        <taxon>Pilimelia</taxon>
    </lineage>
</organism>
<reference evidence="2 3" key="1">
    <citation type="journal article" date="2019" name="Int. J. Syst. Evol. Microbiol.">
        <title>The Global Catalogue of Microorganisms (GCM) 10K type strain sequencing project: providing services to taxonomists for standard genome sequencing and annotation.</title>
        <authorList>
            <consortium name="The Broad Institute Genomics Platform"/>
            <consortium name="The Broad Institute Genome Sequencing Center for Infectious Disease"/>
            <person name="Wu L."/>
            <person name="Ma J."/>
        </authorList>
    </citation>
    <scope>NUCLEOTIDE SEQUENCE [LARGE SCALE GENOMIC DNA]</scope>
    <source>
        <strain evidence="2 3">JCM 3367</strain>
    </source>
</reference>
<evidence type="ECO:0000313" key="3">
    <source>
        <dbReference type="Proteomes" id="UP001499978"/>
    </source>
</evidence>
<keyword evidence="1" id="KW-0812">Transmembrane</keyword>
<comment type="caution">
    <text evidence="2">The sequence shown here is derived from an EMBL/GenBank/DDBJ whole genome shotgun (WGS) entry which is preliminary data.</text>
</comment>
<feature type="transmembrane region" description="Helical" evidence="1">
    <location>
        <begin position="136"/>
        <end position="154"/>
    </location>
</feature>
<evidence type="ECO:0000256" key="1">
    <source>
        <dbReference type="SAM" id="Phobius"/>
    </source>
</evidence>
<evidence type="ECO:0000313" key="2">
    <source>
        <dbReference type="EMBL" id="GAA2517446.1"/>
    </source>
</evidence>
<protein>
    <recommendedName>
        <fullName evidence="4">CDP-diacylglycerol--glycerol-3-phosphate 3-phosphatidyltransferase</fullName>
    </recommendedName>
</protein>
<evidence type="ECO:0008006" key="4">
    <source>
        <dbReference type="Google" id="ProtNLM"/>
    </source>
</evidence>
<feature type="transmembrane region" description="Helical" evidence="1">
    <location>
        <begin position="160"/>
        <end position="185"/>
    </location>
</feature>
<keyword evidence="1" id="KW-1133">Transmembrane helix</keyword>
<proteinExistence type="predicted"/>
<sequence length="190" mass="19054">MSYRLGAGVGRLGVRPTTVTLVGLACSVSVPLVVVLGPGWPLVAAALVALAVTADSVDGAVAVVTGRASRLGHVHDALADRIAELCWGVAFWLVGAPGPLAVACVAGAWLYEYACAQAAAAEMSYRGPAPMAESPTRVGLVIVGLTLTGFAGLLDGGVAVGVATLTLVVWALISLIGFGQLLGLLRAGLR</sequence>
<dbReference type="EMBL" id="BAAARY010000004">
    <property type="protein sequence ID" value="GAA2517446.1"/>
    <property type="molecule type" value="Genomic_DNA"/>
</dbReference>
<dbReference type="Proteomes" id="UP001499978">
    <property type="component" value="Unassembled WGS sequence"/>
</dbReference>
<dbReference type="InterPro" id="IPR000462">
    <property type="entry name" value="CDP-OH_P_trans"/>
</dbReference>
<dbReference type="Pfam" id="PF01066">
    <property type="entry name" value="CDP-OH_P_transf"/>
    <property type="match status" value="1"/>
</dbReference>
<feature type="transmembrane region" description="Helical" evidence="1">
    <location>
        <begin position="12"/>
        <end position="36"/>
    </location>
</feature>
<gene>
    <name evidence="2" type="ORF">GCM10010201_12860</name>
</gene>
<dbReference type="Gene3D" id="1.20.120.1760">
    <property type="match status" value="1"/>
</dbReference>
<dbReference type="InterPro" id="IPR043130">
    <property type="entry name" value="CDP-OH_PTrfase_TM_dom"/>
</dbReference>
<dbReference type="RefSeq" id="WP_344169738.1">
    <property type="nucleotide sequence ID" value="NZ_BAAARY010000004.1"/>
</dbReference>
<name>A0ABN3NAU6_9ACTN</name>